<dbReference type="NCBIfam" id="TIGR01216">
    <property type="entry name" value="ATP_synt_epsi"/>
    <property type="match status" value="1"/>
</dbReference>
<evidence type="ECO:0000256" key="3">
    <source>
        <dbReference type="ARBA" id="ARBA00022448"/>
    </source>
</evidence>
<accession>A0A1F4RND6</accession>
<dbReference type="AlphaFoldDB" id="A0A1F4RND6"/>
<keyword evidence="4 8" id="KW-0406">Ion transport</keyword>
<evidence type="ECO:0000256" key="8">
    <source>
        <dbReference type="HAMAP-Rule" id="MF_00530"/>
    </source>
</evidence>
<evidence type="ECO:0000256" key="5">
    <source>
        <dbReference type="ARBA" id="ARBA00023136"/>
    </source>
</evidence>
<evidence type="ECO:0000313" key="12">
    <source>
        <dbReference type="Proteomes" id="UP000179095"/>
    </source>
</evidence>
<evidence type="ECO:0000256" key="6">
    <source>
        <dbReference type="ARBA" id="ARBA00023196"/>
    </source>
</evidence>
<gene>
    <name evidence="8" type="primary">atpC</name>
    <name evidence="11" type="ORF">A3F86_00880</name>
</gene>
<proteinExistence type="inferred from homology"/>
<dbReference type="GO" id="GO:0005886">
    <property type="term" value="C:plasma membrane"/>
    <property type="evidence" value="ECO:0007669"/>
    <property type="project" value="UniProtKB-SubCell"/>
</dbReference>
<evidence type="ECO:0000256" key="4">
    <source>
        <dbReference type="ARBA" id="ARBA00023065"/>
    </source>
</evidence>
<evidence type="ECO:0000259" key="10">
    <source>
        <dbReference type="Pfam" id="PF02823"/>
    </source>
</evidence>
<name>A0A1F4RND6_UNCSA</name>
<protein>
    <recommendedName>
        <fullName evidence="8">ATP synthase epsilon chain</fullName>
    </recommendedName>
    <alternativeName>
        <fullName evidence="8">ATP synthase F1 sector epsilon subunit</fullName>
    </alternativeName>
    <alternativeName>
        <fullName evidence="8">F-ATPase epsilon subunit</fullName>
    </alternativeName>
</protein>
<dbReference type="PANTHER" id="PTHR13822">
    <property type="entry name" value="ATP SYNTHASE DELTA/EPSILON CHAIN"/>
    <property type="match status" value="1"/>
</dbReference>
<keyword evidence="6 8" id="KW-0139">CF(1)</keyword>
<evidence type="ECO:0000256" key="9">
    <source>
        <dbReference type="RuleBase" id="RU003656"/>
    </source>
</evidence>
<organism evidence="11 12">
    <name type="scientific">candidate division WOR-1 bacterium RIFCSPLOWO2_12_FULL_45_9</name>
    <dbReference type="NCBI Taxonomy" id="1802568"/>
    <lineage>
        <taxon>Bacteria</taxon>
        <taxon>Bacillati</taxon>
        <taxon>Saganbacteria</taxon>
    </lineage>
</organism>
<dbReference type="Gene3D" id="2.60.15.10">
    <property type="entry name" value="F0F1 ATP synthase delta/epsilon subunit, N-terminal"/>
    <property type="match status" value="1"/>
</dbReference>
<evidence type="ECO:0000256" key="2">
    <source>
        <dbReference type="ARBA" id="ARBA00005712"/>
    </source>
</evidence>
<feature type="domain" description="ATP synthase F1 complex delta/epsilon subunit N-terminal" evidence="10">
    <location>
        <begin position="4"/>
        <end position="78"/>
    </location>
</feature>
<sequence>MATLNFTLTTPDGKLFQDEVDQVTLATSEGQITILPNHIPLVSVLVPGEAIIKKKNREVPLVIYGGFVEVRPKNTVVVLGDAGERAEQIDLEISELARQKAQQLMREKFNTADYEDAALALEREIARVHVARKHRARKYNTLEQEPEEHRVV</sequence>
<evidence type="ECO:0000313" key="11">
    <source>
        <dbReference type="EMBL" id="OGC09734.1"/>
    </source>
</evidence>
<dbReference type="STRING" id="1802568.A3F86_00880"/>
<reference evidence="11 12" key="1">
    <citation type="journal article" date="2016" name="Nat. Commun.">
        <title>Thousands of microbial genomes shed light on interconnected biogeochemical processes in an aquifer system.</title>
        <authorList>
            <person name="Anantharaman K."/>
            <person name="Brown C.T."/>
            <person name="Hug L.A."/>
            <person name="Sharon I."/>
            <person name="Castelle C.J."/>
            <person name="Probst A.J."/>
            <person name="Thomas B.C."/>
            <person name="Singh A."/>
            <person name="Wilkins M.J."/>
            <person name="Karaoz U."/>
            <person name="Brodie E.L."/>
            <person name="Williams K.H."/>
            <person name="Hubbard S.S."/>
            <person name="Banfield J.F."/>
        </authorList>
    </citation>
    <scope>NUCLEOTIDE SEQUENCE [LARGE SCALE GENOMIC DNA]</scope>
</reference>
<comment type="subcellular location">
    <subcellularLocation>
        <location evidence="8">Cell membrane</location>
        <topology evidence="8">Peripheral membrane protein</topology>
    </subcellularLocation>
    <subcellularLocation>
        <location evidence="1">Endomembrane system</location>
        <topology evidence="1">Peripheral membrane protein</topology>
    </subcellularLocation>
</comment>
<dbReference type="InterPro" id="IPR036771">
    <property type="entry name" value="ATPsynth_dsu/esu_N"/>
</dbReference>
<dbReference type="PANTHER" id="PTHR13822:SF10">
    <property type="entry name" value="ATP SYNTHASE EPSILON CHAIN, CHLOROPLASTIC"/>
    <property type="match status" value="1"/>
</dbReference>
<dbReference type="GO" id="GO:0046933">
    <property type="term" value="F:proton-transporting ATP synthase activity, rotational mechanism"/>
    <property type="evidence" value="ECO:0007669"/>
    <property type="project" value="UniProtKB-UniRule"/>
</dbReference>
<dbReference type="GO" id="GO:0005524">
    <property type="term" value="F:ATP binding"/>
    <property type="evidence" value="ECO:0007669"/>
    <property type="project" value="UniProtKB-UniRule"/>
</dbReference>
<keyword evidence="5 8" id="KW-0472">Membrane</keyword>
<comment type="similarity">
    <text evidence="2 8 9">Belongs to the ATPase epsilon chain family.</text>
</comment>
<dbReference type="Pfam" id="PF02823">
    <property type="entry name" value="ATP-synt_DE_N"/>
    <property type="match status" value="1"/>
</dbReference>
<keyword evidence="7 8" id="KW-0066">ATP synthesis</keyword>
<keyword evidence="8" id="KW-1003">Cell membrane</keyword>
<comment type="subunit">
    <text evidence="8 9">F-type ATPases have 2 components, CF(1) - the catalytic core - and CF(0) - the membrane proton channel. CF(1) has five subunits: alpha(3), beta(3), gamma(1), delta(1), epsilon(1). CF(0) has three main subunits: a, b and c.</text>
</comment>
<dbReference type="Proteomes" id="UP000179095">
    <property type="component" value="Unassembled WGS sequence"/>
</dbReference>
<keyword evidence="3 8" id="KW-0813">Transport</keyword>
<comment type="function">
    <text evidence="8">Produces ATP from ADP in the presence of a proton gradient across the membrane.</text>
</comment>
<evidence type="ECO:0000256" key="7">
    <source>
        <dbReference type="ARBA" id="ARBA00023310"/>
    </source>
</evidence>
<dbReference type="SUPFAM" id="SSF51344">
    <property type="entry name" value="Epsilon subunit of F1F0-ATP synthase N-terminal domain"/>
    <property type="match status" value="1"/>
</dbReference>
<dbReference type="GO" id="GO:0045259">
    <property type="term" value="C:proton-transporting ATP synthase complex"/>
    <property type="evidence" value="ECO:0007669"/>
    <property type="project" value="UniProtKB-KW"/>
</dbReference>
<dbReference type="InterPro" id="IPR020546">
    <property type="entry name" value="ATP_synth_F1_dsu/esu_N"/>
</dbReference>
<dbReference type="HAMAP" id="MF_00530">
    <property type="entry name" value="ATP_synth_epsil_bac"/>
    <property type="match status" value="1"/>
</dbReference>
<dbReference type="InterPro" id="IPR001469">
    <property type="entry name" value="ATP_synth_F1_dsu/esu"/>
</dbReference>
<dbReference type="EMBL" id="METQ01000016">
    <property type="protein sequence ID" value="OGC09734.1"/>
    <property type="molecule type" value="Genomic_DNA"/>
</dbReference>
<dbReference type="CDD" id="cd12152">
    <property type="entry name" value="F1-ATPase_delta"/>
    <property type="match status" value="1"/>
</dbReference>
<dbReference type="GO" id="GO:0012505">
    <property type="term" value="C:endomembrane system"/>
    <property type="evidence" value="ECO:0007669"/>
    <property type="project" value="UniProtKB-SubCell"/>
</dbReference>
<evidence type="ECO:0000256" key="1">
    <source>
        <dbReference type="ARBA" id="ARBA00004184"/>
    </source>
</evidence>
<comment type="caution">
    <text evidence="11">The sequence shown here is derived from an EMBL/GenBank/DDBJ whole genome shotgun (WGS) entry which is preliminary data.</text>
</comment>
<keyword evidence="8" id="KW-0375">Hydrogen ion transport</keyword>